<dbReference type="PANTHER" id="PTHR43214">
    <property type="entry name" value="TWO-COMPONENT RESPONSE REGULATOR"/>
    <property type="match status" value="1"/>
</dbReference>
<dbReference type="Proteomes" id="UP000663720">
    <property type="component" value="Chromosome"/>
</dbReference>
<dbReference type="KEGG" id="dli:dnl_44580"/>
<dbReference type="CDD" id="cd17535">
    <property type="entry name" value="REC_NarL-like"/>
    <property type="match status" value="1"/>
</dbReference>
<evidence type="ECO:0000256" key="4">
    <source>
        <dbReference type="PROSITE-ProRule" id="PRU00169"/>
    </source>
</evidence>
<gene>
    <name evidence="6" type="ORF">dnl_44580</name>
</gene>
<dbReference type="EMBL" id="CP061799">
    <property type="protein sequence ID" value="QTA82094.1"/>
    <property type="molecule type" value="Genomic_DNA"/>
</dbReference>
<dbReference type="GO" id="GO:0003677">
    <property type="term" value="F:DNA binding"/>
    <property type="evidence" value="ECO:0007669"/>
    <property type="project" value="UniProtKB-KW"/>
</dbReference>
<feature type="domain" description="Response regulatory" evidence="5">
    <location>
        <begin position="5"/>
        <end position="121"/>
    </location>
</feature>
<dbReference type="InterPro" id="IPR058245">
    <property type="entry name" value="NreC/VraR/RcsB-like_REC"/>
</dbReference>
<accession>A0A975GIA1</accession>
<dbReference type="InterPro" id="IPR001789">
    <property type="entry name" value="Sig_transdc_resp-reg_receiver"/>
</dbReference>
<dbReference type="PANTHER" id="PTHR43214:SF24">
    <property type="entry name" value="TRANSCRIPTIONAL REGULATORY PROTEIN NARL-RELATED"/>
    <property type="match status" value="1"/>
</dbReference>
<dbReference type="InterPro" id="IPR039420">
    <property type="entry name" value="WalR-like"/>
</dbReference>
<sequence length="161" mass="18056">MAKIRVLIADDHEMVRKGIRKALEEQSDIDVLDEAADGAEAVKKIMALCPDIAVIDIAMPRLSGLNAARVIKNTGSNTRIIILSIYKKDAYVYQAFVSGALGYVLKPTLAQNIIDGIRTVYRGDYFLSPKIDSEFIHGFLKKMTHDKNFNEHFLDIDTTRQ</sequence>
<keyword evidence="2" id="KW-0238">DNA-binding</keyword>
<dbReference type="InterPro" id="IPR011006">
    <property type="entry name" value="CheY-like_superfamily"/>
</dbReference>
<dbReference type="SUPFAM" id="SSF52172">
    <property type="entry name" value="CheY-like"/>
    <property type="match status" value="1"/>
</dbReference>
<evidence type="ECO:0000259" key="5">
    <source>
        <dbReference type="PROSITE" id="PS50110"/>
    </source>
</evidence>
<reference evidence="6" key="1">
    <citation type="journal article" date="2021" name="Microb. Physiol.">
        <title>Proteogenomic Insights into the Physiology of Marine, Sulfate-Reducing, Filamentous Desulfonema limicola and Desulfonema magnum.</title>
        <authorList>
            <person name="Schnaars V."/>
            <person name="Wohlbrand L."/>
            <person name="Scheve S."/>
            <person name="Hinrichs C."/>
            <person name="Reinhardt R."/>
            <person name="Rabus R."/>
        </authorList>
    </citation>
    <scope>NUCLEOTIDE SEQUENCE</scope>
    <source>
        <strain evidence="6">5ac10</strain>
    </source>
</reference>
<dbReference type="SMART" id="SM00448">
    <property type="entry name" value="REC"/>
    <property type="match status" value="1"/>
</dbReference>
<dbReference type="Pfam" id="PF00072">
    <property type="entry name" value="Response_reg"/>
    <property type="match status" value="1"/>
</dbReference>
<evidence type="ECO:0000313" key="7">
    <source>
        <dbReference type="Proteomes" id="UP000663720"/>
    </source>
</evidence>
<keyword evidence="4" id="KW-0597">Phosphoprotein</keyword>
<dbReference type="AlphaFoldDB" id="A0A975GIA1"/>
<evidence type="ECO:0000256" key="1">
    <source>
        <dbReference type="ARBA" id="ARBA00023015"/>
    </source>
</evidence>
<organism evidence="6 7">
    <name type="scientific">Desulfonema limicola</name>
    <dbReference type="NCBI Taxonomy" id="45656"/>
    <lineage>
        <taxon>Bacteria</taxon>
        <taxon>Pseudomonadati</taxon>
        <taxon>Thermodesulfobacteriota</taxon>
        <taxon>Desulfobacteria</taxon>
        <taxon>Desulfobacterales</taxon>
        <taxon>Desulfococcaceae</taxon>
        <taxon>Desulfonema</taxon>
    </lineage>
</organism>
<keyword evidence="3" id="KW-0804">Transcription</keyword>
<keyword evidence="7" id="KW-1185">Reference proteome</keyword>
<keyword evidence="1" id="KW-0805">Transcription regulation</keyword>
<dbReference type="GO" id="GO:0000160">
    <property type="term" value="P:phosphorelay signal transduction system"/>
    <property type="evidence" value="ECO:0007669"/>
    <property type="project" value="InterPro"/>
</dbReference>
<feature type="modified residue" description="4-aspartylphosphate" evidence="4">
    <location>
        <position position="56"/>
    </location>
</feature>
<dbReference type="PROSITE" id="PS50110">
    <property type="entry name" value="RESPONSE_REGULATORY"/>
    <property type="match status" value="1"/>
</dbReference>
<evidence type="ECO:0000313" key="6">
    <source>
        <dbReference type="EMBL" id="QTA82094.1"/>
    </source>
</evidence>
<dbReference type="Gene3D" id="3.40.50.2300">
    <property type="match status" value="1"/>
</dbReference>
<evidence type="ECO:0000256" key="2">
    <source>
        <dbReference type="ARBA" id="ARBA00023125"/>
    </source>
</evidence>
<proteinExistence type="predicted"/>
<evidence type="ECO:0000256" key="3">
    <source>
        <dbReference type="ARBA" id="ARBA00023163"/>
    </source>
</evidence>
<dbReference type="RefSeq" id="WP_207688055.1">
    <property type="nucleotide sequence ID" value="NZ_CP061799.1"/>
</dbReference>
<protein>
    <submittedName>
        <fullName evidence="6">Signal transduction response regulator, receiver domain-containing protein</fullName>
    </submittedName>
</protein>
<name>A0A975GIA1_9BACT</name>